<keyword evidence="6" id="KW-0677">Repeat</keyword>
<evidence type="ECO:0000259" key="9">
    <source>
        <dbReference type="Pfam" id="PF13844"/>
    </source>
</evidence>
<keyword evidence="11" id="KW-1185">Reference proteome</keyword>
<dbReference type="Pfam" id="PF13181">
    <property type="entry name" value="TPR_8"/>
    <property type="match status" value="1"/>
</dbReference>
<dbReference type="EMBL" id="FOSQ01000001">
    <property type="protein sequence ID" value="SFK14945.1"/>
    <property type="molecule type" value="Genomic_DNA"/>
</dbReference>
<dbReference type="PANTHER" id="PTHR44998">
    <property type="match status" value="1"/>
</dbReference>
<comment type="similarity">
    <text evidence="2">Belongs to the glycosyltransferase 41 family. O-GlcNAc transferase subfamily.</text>
</comment>
<dbReference type="EC" id="2.4.1.255" evidence="3"/>
<dbReference type="Gene3D" id="3.40.50.2000">
    <property type="entry name" value="Glycogen Phosphorylase B"/>
    <property type="match status" value="1"/>
</dbReference>
<dbReference type="SUPFAM" id="SSF53756">
    <property type="entry name" value="UDP-Glycosyltransferase/glycogen phosphorylase"/>
    <property type="match status" value="1"/>
</dbReference>
<evidence type="ECO:0000256" key="2">
    <source>
        <dbReference type="ARBA" id="ARBA00005386"/>
    </source>
</evidence>
<dbReference type="SUPFAM" id="SSF48452">
    <property type="entry name" value="TPR-like"/>
    <property type="match status" value="1"/>
</dbReference>
<dbReference type="RefSeq" id="WP_217648570.1">
    <property type="nucleotide sequence ID" value="NZ_FOSQ01000001.1"/>
</dbReference>
<feature type="repeat" description="TPR" evidence="8">
    <location>
        <begin position="68"/>
        <end position="101"/>
    </location>
</feature>
<evidence type="ECO:0000256" key="5">
    <source>
        <dbReference type="ARBA" id="ARBA00022679"/>
    </source>
</evidence>
<evidence type="ECO:0000256" key="7">
    <source>
        <dbReference type="ARBA" id="ARBA00022803"/>
    </source>
</evidence>
<reference evidence="10 11" key="1">
    <citation type="submission" date="2016-10" db="EMBL/GenBank/DDBJ databases">
        <authorList>
            <person name="de Groot N.N."/>
        </authorList>
    </citation>
    <scope>NUCLEOTIDE SEQUENCE [LARGE SCALE GENOMIC DNA]</scope>
    <source>
        <strain evidence="10 11">DSM 19981</strain>
    </source>
</reference>
<sequence length="606" mass="65409">MLDSIHPTWLDEFFAGAGATLDDPRFAGLGLEAVLPRAEAAVARGRRDIAIAGYRAWIGANAGAPQGFAAWFNLGVEFAQAGDHGNAITAYRNALLLKPDLHQAAVNLGLALEATGQADAALAAWQQALQPDDARITLLNHRGRLLELRGALEEAVAALRSSLLIDPHQPDVLQHFTHLRQRICAWPILEPDIPGLGLEELCLNAGPLGALALFDDVALQNRIAAGWVARKVPAAAERLAPEGGYRHDRIRLGYLSSDFCRHAMSFLIAEVLERHDRAQFEVFGYCSSPEDGSDIRARVIAALDHHIPVGALSEEDVARRIRADEIDILIDLNGLTRGARLGALRWKPAPVMATWLGYIGPVPVPELDWLICDGRTIPAETAGLYAPAPLPLPGLYQANDAQPIALPEVSRAEEGLPADAFVFCNFSHYYKITEEMWGAWMEVLRQVPRSVLWLVDDNPPGRRNLLARAAEAGIGAERLVFAARVDPARYRARLALGDLFLDTTPYNAGTVASDALRMGLPILTLSGQAFASRMAGSLLAAIGLPEGIVTSRADYIARAVALATQPAMQARAKAALAGDAWMRTLGDTATFTTRLEASLRGVMLRG</sequence>
<evidence type="ECO:0000313" key="11">
    <source>
        <dbReference type="Proteomes" id="UP000199473"/>
    </source>
</evidence>
<dbReference type="SMART" id="SM00028">
    <property type="entry name" value="TPR"/>
    <property type="match status" value="3"/>
</dbReference>
<evidence type="ECO:0000313" key="10">
    <source>
        <dbReference type="EMBL" id="SFK14945.1"/>
    </source>
</evidence>
<gene>
    <name evidence="10" type="ORF">SAMN02745775_1013</name>
</gene>
<dbReference type="PROSITE" id="PS50005">
    <property type="entry name" value="TPR"/>
    <property type="match status" value="1"/>
</dbReference>
<evidence type="ECO:0000256" key="1">
    <source>
        <dbReference type="ARBA" id="ARBA00004922"/>
    </source>
</evidence>
<keyword evidence="4" id="KW-0328">Glycosyltransferase</keyword>
<evidence type="ECO:0000256" key="8">
    <source>
        <dbReference type="PROSITE-ProRule" id="PRU00339"/>
    </source>
</evidence>
<comment type="pathway">
    <text evidence="1">Protein modification; protein glycosylation.</text>
</comment>
<dbReference type="STRING" id="1123062.SAMN02745775_1013"/>
<dbReference type="InterPro" id="IPR011990">
    <property type="entry name" value="TPR-like_helical_dom_sf"/>
</dbReference>
<dbReference type="InterPro" id="IPR019734">
    <property type="entry name" value="TPR_rpt"/>
</dbReference>
<dbReference type="Gene3D" id="3.40.50.11380">
    <property type="match status" value="1"/>
</dbReference>
<feature type="domain" description="O-GlcNAc transferase C-terminal" evidence="9">
    <location>
        <begin position="405"/>
        <end position="592"/>
    </location>
</feature>
<dbReference type="Proteomes" id="UP000199473">
    <property type="component" value="Unassembled WGS sequence"/>
</dbReference>
<dbReference type="InterPro" id="IPR029489">
    <property type="entry name" value="OGT/SEC/SPY_C"/>
</dbReference>
<dbReference type="Gene3D" id="1.25.40.10">
    <property type="entry name" value="Tetratricopeptide repeat domain"/>
    <property type="match status" value="2"/>
</dbReference>
<keyword evidence="7 8" id="KW-0802">TPR repeat</keyword>
<name>A0A1I3X5M2_9PROT</name>
<dbReference type="PANTHER" id="PTHR44998:SF1">
    <property type="entry name" value="UDP-N-ACETYLGLUCOSAMINE--PEPTIDE N-ACETYLGLUCOSAMINYLTRANSFERASE 110 KDA SUBUNIT"/>
    <property type="match status" value="1"/>
</dbReference>
<feature type="domain" description="O-GlcNAc transferase C-terminal" evidence="9">
    <location>
        <begin position="246"/>
        <end position="386"/>
    </location>
</feature>
<evidence type="ECO:0000256" key="6">
    <source>
        <dbReference type="ARBA" id="ARBA00022737"/>
    </source>
</evidence>
<dbReference type="AlphaFoldDB" id="A0A1I3X5M2"/>
<dbReference type="GO" id="GO:0097363">
    <property type="term" value="F:protein O-acetylglucosaminyltransferase activity"/>
    <property type="evidence" value="ECO:0007669"/>
    <property type="project" value="UniProtKB-EC"/>
</dbReference>
<protein>
    <recommendedName>
        <fullName evidence="3">protein O-GlcNAc transferase</fullName>
        <ecNumber evidence="3">2.4.1.255</ecNumber>
    </recommendedName>
</protein>
<evidence type="ECO:0000256" key="3">
    <source>
        <dbReference type="ARBA" id="ARBA00011970"/>
    </source>
</evidence>
<accession>A0A1I3X5M2</accession>
<organism evidence="10 11">
    <name type="scientific">Falsiroseomonas stagni DSM 19981</name>
    <dbReference type="NCBI Taxonomy" id="1123062"/>
    <lineage>
        <taxon>Bacteria</taxon>
        <taxon>Pseudomonadati</taxon>
        <taxon>Pseudomonadota</taxon>
        <taxon>Alphaproteobacteria</taxon>
        <taxon>Acetobacterales</taxon>
        <taxon>Roseomonadaceae</taxon>
        <taxon>Falsiroseomonas</taxon>
    </lineage>
</organism>
<keyword evidence="5 10" id="KW-0808">Transferase</keyword>
<evidence type="ECO:0000256" key="4">
    <source>
        <dbReference type="ARBA" id="ARBA00022676"/>
    </source>
</evidence>
<proteinExistence type="inferred from homology"/>
<dbReference type="Pfam" id="PF13844">
    <property type="entry name" value="Glyco_transf_41"/>
    <property type="match status" value="2"/>
</dbReference>